<feature type="binding site" evidence="6">
    <location>
        <position position="225"/>
    </location>
    <ligand>
        <name>Zn(2+)</name>
        <dbReference type="ChEBI" id="CHEBI:29105"/>
    </ligand>
</feature>
<name>A0A4W2C528_BOBOX</name>
<evidence type="ECO:0000256" key="6">
    <source>
        <dbReference type="PIRSR" id="PIRSR601400-1"/>
    </source>
</evidence>
<proteinExistence type="inferred from homology"/>
<reference evidence="8" key="2">
    <citation type="submission" date="2025-08" db="UniProtKB">
        <authorList>
            <consortium name="Ensembl"/>
        </authorList>
    </citation>
    <scope>IDENTIFICATION</scope>
</reference>
<evidence type="ECO:0000256" key="4">
    <source>
        <dbReference type="ARBA" id="ARBA00022702"/>
    </source>
</evidence>
<organism evidence="8 9">
    <name type="scientific">Bos indicus x Bos taurus</name>
    <name type="common">Hybrid cattle</name>
    <dbReference type="NCBI Taxonomy" id="30522"/>
    <lineage>
        <taxon>Eukaryota</taxon>
        <taxon>Metazoa</taxon>
        <taxon>Chordata</taxon>
        <taxon>Craniata</taxon>
        <taxon>Vertebrata</taxon>
        <taxon>Euteleostomi</taxon>
        <taxon>Mammalia</taxon>
        <taxon>Eutheria</taxon>
        <taxon>Laurasiatheria</taxon>
        <taxon>Artiodactyla</taxon>
        <taxon>Ruminantia</taxon>
        <taxon>Pecora</taxon>
        <taxon>Bovidae</taxon>
        <taxon>Bovinae</taxon>
        <taxon>Bos</taxon>
    </lineage>
</organism>
<evidence type="ECO:0000256" key="3">
    <source>
        <dbReference type="ARBA" id="ARBA00022525"/>
    </source>
</evidence>
<evidence type="ECO:0000313" key="9">
    <source>
        <dbReference type="Proteomes" id="UP000314981"/>
    </source>
</evidence>
<dbReference type="Pfam" id="PF00103">
    <property type="entry name" value="Hormone_1"/>
    <property type="match status" value="1"/>
</dbReference>
<dbReference type="GO" id="GO:0005615">
    <property type="term" value="C:extracellular space"/>
    <property type="evidence" value="ECO:0007669"/>
    <property type="project" value="TreeGrafter"/>
</dbReference>
<dbReference type="GO" id="GO:0046872">
    <property type="term" value="F:metal ion binding"/>
    <property type="evidence" value="ECO:0007669"/>
    <property type="project" value="UniProtKB-KW"/>
</dbReference>
<evidence type="ECO:0000256" key="1">
    <source>
        <dbReference type="ARBA" id="ARBA00004613"/>
    </source>
</evidence>
<sequence length="239" mass="27222">MHSKSLHLCPTLGNPTDYSRTGSSVHRIGQARILQYADVHSCKGSNLSLVICPALAGIFFTTTNPWEVPNIGTYVLYLVQIVLKKDNKKEKGKEKYAQGKLYHINATNSCHTNSFHAPEERDKAHQMNWTLVLLYSWNNPLYHLVPRLQNMKNLSEAVVSSAMEIENISHYHLGIQVIVSVLKTIHEARSSWSGLPSLTSSDEDRRLSEFYNLFHCLHRDSGKVDTYIKILTCRIRKKC</sequence>
<dbReference type="InterPro" id="IPR018116">
    <property type="entry name" value="Somatotropin_CS"/>
</dbReference>
<dbReference type="PANTHER" id="PTHR11417:SF5">
    <property type="entry name" value="PROLACTIN"/>
    <property type="match status" value="1"/>
</dbReference>
<evidence type="ECO:0000256" key="5">
    <source>
        <dbReference type="ARBA" id="ARBA00023157"/>
    </source>
</evidence>
<dbReference type="PROSITE" id="PS00338">
    <property type="entry name" value="SOMATOTROPIN_2"/>
    <property type="match status" value="1"/>
</dbReference>
<dbReference type="Gene3D" id="1.20.1250.10">
    <property type="match status" value="1"/>
</dbReference>
<protein>
    <submittedName>
        <fullName evidence="8">Uncharacterized protein</fullName>
    </submittedName>
</protein>
<keyword evidence="5" id="KW-1015">Disulfide bond</keyword>
<dbReference type="Proteomes" id="UP000314981">
    <property type="component" value="Chromosome 23"/>
</dbReference>
<dbReference type="GO" id="GO:0031667">
    <property type="term" value="P:response to nutrient levels"/>
    <property type="evidence" value="ECO:0007669"/>
    <property type="project" value="TreeGrafter"/>
</dbReference>
<keyword evidence="3" id="KW-0964">Secreted</keyword>
<dbReference type="PRINTS" id="PR00836">
    <property type="entry name" value="SOMATOTROPIN"/>
</dbReference>
<comment type="similarity">
    <text evidence="2 7">Belongs to the somatotropin/prolactin family.</text>
</comment>
<reference evidence="8" key="3">
    <citation type="submission" date="2025-09" db="UniProtKB">
        <authorList>
            <consortium name="Ensembl"/>
        </authorList>
    </citation>
    <scope>IDENTIFICATION</scope>
</reference>
<keyword evidence="6" id="KW-0862">Zinc</keyword>
<dbReference type="SUPFAM" id="SSF47266">
    <property type="entry name" value="4-helical cytokines"/>
    <property type="match status" value="1"/>
</dbReference>
<keyword evidence="9" id="KW-1185">Reference proteome</keyword>
<dbReference type="GO" id="GO:0009891">
    <property type="term" value="P:positive regulation of biosynthetic process"/>
    <property type="evidence" value="ECO:0007669"/>
    <property type="project" value="UniProtKB-ARBA"/>
</dbReference>
<dbReference type="STRING" id="30522.A0A4W2C528"/>
<dbReference type="InterPro" id="IPR009079">
    <property type="entry name" value="4_helix_cytokine-like_core"/>
</dbReference>
<comment type="subcellular location">
    <subcellularLocation>
        <location evidence="1 7">Secreted</location>
    </subcellularLocation>
</comment>
<dbReference type="Ensembl" id="ENSBIXT00000000920.1">
    <property type="protein sequence ID" value="ENSBIXP00000007869.1"/>
    <property type="gene ID" value="ENSBIXG00000013754.1"/>
</dbReference>
<dbReference type="GO" id="GO:0005148">
    <property type="term" value="F:prolactin receptor binding"/>
    <property type="evidence" value="ECO:0007669"/>
    <property type="project" value="TreeGrafter"/>
</dbReference>
<reference evidence="8 9" key="1">
    <citation type="submission" date="2018-11" db="EMBL/GenBank/DDBJ databases">
        <title>Haplotype-resolved cattle genomes.</title>
        <authorList>
            <person name="Low W.Y."/>
            <person name="Tearle R."/>
            <person name="Bickhart D.M."/>
            <person name="Rosen B.D."/>
            <person name="Koren S."/>
            <person name="Rhie A."/>
            <person name="Hiendleder S."/>
            <person name="Phillippy A.M."/>
            <person name="Smith T.P.L."/>
            <person name="Williams J.L."/>
        </authorList>
    </citation>
    <scope>NUCLEOTIDE SEQUENCE [LARGE SCALE GENOMIC DNA]</scope>
</reference>
<dbReference type="GO" id="GO:1903489">
    <property type="term" value="P:positive regulation of lactation"/>
    <property type="evidence" value="ECO:0007669"/>
    <property type="project" value="TreeGrafter"/>
</dbReference>
<dbReference type="GO" id="GO:0007565">
    <property type="term" value="P:female pregnancy"/>
    <property type="evidence" value="ECO:0007669"/>
    <property type="project" value="TreeGrafter"/>
</dbReference>
<dbReference type="GO" id="GO:0046427">
    <property type="term" value="P:positive regulation of receptor signaling pathway via JAK-STAT"/>
    <property type="evidence" value="ECO:0007669"/>
    <property type="project" value="TreeGrafter"/>
</dbReference>
<keyword evidence="4 7" id="KW-0372">Hormone</keyword>
<dbReference type="GO" id="GO:0030879">
    <property type="term" value="P:mammary gland development"/>
    <property type="evidence" value="ECO:0007669"/>
    <property type="project" value="TreeGrafter"/>
</dbReference>
<dbReference type="AlphaFoldDB" id="A0A4W2C528"/>
<dbReference type="GO" id="GO:0008284">
    <property type="term" value="P:positive regulation of cell population proliferation"/>
    <property type="evidence" value="ECO:0007669"/>
    <property type="project" value="TreeGrafter"/>
</dbReference>
<dbReference type="PANTHER" id="PTHR11417">
    <property type="entry name" value="SOMATOTROPIN,PROLACTIN"/>
    <property type="match status" value="1"/>
</dbReference>
<dbReference type="GO" id="GO:0005179">
    <property type="term" value="F:hormone activity"/>
    <property type="evidence" value="ECO:0007669"/>
    <property type="project" value="UniProtKB-KW"/>
</dbReference>
<dbReference type="InterPro" id="IPR001400">
    <property type="entry name" value="Somatotropin/Prolactin"/>
</dbReference>
<evidence type="ECO:0000313" key="8">
    <source>
        <dbReference type="Ensembl" id="ENSBIXP00000007869.1"/>
    </source>
</evidence>
<evidence type="ECO:0000256" key="7">
    <source>
        <dbReference type="RuleBase" id="RU003618"/>
    </source>
</evidence>
<keyword evidence="6" id="KW-0479">Metal-binding</keyword>
<accession>A0A4W2C528</accession>
<evidence type="ECO:0000256" key="2">
    <source>
        <dbReference type="ARBA" id="ARBA00008474"/>
    </source>
</evidence>